<gene>
    <name evidence="6" type="ORF">BKA14_003123</name>
</gene>
<dbReference type="InterPro" id="IPR029058">
    <property type="entry name" value="AB_hydrolase_fold"/>
</dbReference>
<organism evidence="6 7">
    <name type="scientific">Paractinoplanes abujensis</name>
    <dbReference type="NCBI Taxonomy" id="882441"/>
    <lineage>
        <taxon>Bacteria</taxon>
        <taxon>Bacillati</taxon>
        <taxon>Actinomycetota</taxon>
        <taxon>Actinomycetes</taxon>
        <taxon>Micromonosporales</taxon>
        <taxon>Micromonosporaceae</taxon>
        <taxon>Paractinoplanes</taxon>
    </lineage>
</organism>
<dbReference type="AlphaFoldDB" id="A0A7W7CTA6"/>
<keyword evidence="7" id="KW-1185">Reference proteome</keyword>
<keyword evidence="2 3" id="KW-0378">Hydrolase</keyword>
<evidence type="ECO:0000256" key="1">
    <source>
        <dbReference type="ARBA" id="ARBA00005964"/>
    </source>
</evidence>
<dbReference type="Gene3D" id="3.40.50.1820">
    <property type="entry name" value="alpha/beta hydrolase"/>
    <property type="match status" value="1"/>
</dbReference>
<dbReference type="GO" id="GO:0016787">
    <property type="term" value="F:hydrolase activity"/>
    <property type="evidence" value="ECO:0007669"/>
    <property type="project" value="UniProtKB-KW"/>
</dbReference>
<evidence type="ECO:0000313" key="6">
    <source>
        <dbReference type="EMBL" id="MBB4692975.1"/>
    </source>
</evidence>
<feature type="transmembrane region" description="Helical" evidence="4">
    <location>
        <begin position="60"/>
        <end position="78"/>
    </location>
</feature>
<dbReference type="Proteomes" id="UP000542742">
    <property type="component" value="Unassembled WGS sequence"/>
</dbReference>
<comment type="caution">
    <text evidence="6">The sequence shown here is derived from an EMBL/GenBank/DDBJ whole genome shotgun (WGS) entry which is preliminary data.</text>
</comment>
<comment type="similarity">
    <text evidence="1 3">Belongs to the type-B carboxylesterase/lipase family.</text>
</comment>
<sequence>MKTAGRWVPLLPLTVVASALAWLNRSPWWGWAAVAALLAALVLTARWWLRGRALLRTGAWLLAAVLVGATAVAIGPPLRTRVAGGEDRRATAAVPTREGPVTGVYDDDRTVEVFAGIPYARPPVGDLRWRAPEPPVRRAGVFAADRFSAVPEQATPTFLTRALAQVKQAPLEGTLLNPYPADEDSLTLNIWRSARPAVQKRPVLVYIAGGGFATGSGALPLYDGAALAARGDILTVTFNYRLGVLGFLAHPELAAESGHDASGNYGILDQIAALTWVRDNIAAFGGDPERVTVAGESAGGESVCILGATPLAAGLVDGLIGASGACMGTTGDRRDGHQADTRATAEAAGRRLSERLNGATVREMRDMPAGVIRAAAEPLDVHWRPSVDGYVLNRPPAEIYAAGDQLDVPLLAGSNADESSLGLLDPPGTGVDAYRRTAVETYGKDVEAFLRLYPGDTPGQVLDSLLRSTTDRVMTRAMHRWARLQTTAYLYYFTRVPPEEGLEKYGAYHGAEVMYAFDNLGHDGDATYTGTDHRLRDHLSAYWVNFVLRGDPNGPGLTRWPTVKQAPEQVLELGDRIAMVPRPHAAAVDFWMRYQGPIA</sequence>
<dbReference type="PROSITE" id="PS00122">
    <property type="entry name" value="CARBOXYLESTERASE_B_1"/>
    <property type="match status" value="1"/>
</dbReference>
<name>A0A7W7CTA6_9ACTN</name>
<dbReference type="PANTHER" id="PTHR11559">
    <property type="entry name" value="CARBOXYLESTERASE"/>
    <property type="match status" value="1"/>
</dbReference>
<evidence type="ECO:0000256" key="4">
    <source>
        <dbReference type="SAM" id="Phobius"/>
    </source>
</evidence>
<dbReference type="InterPro" id="IPR019826">
    <property type="entry name" value="Carboxylesterase_B_AS"/>
</dbReference>
<feature type="transmembrane region" description="Helical" evidence="4">
    <location>
        <begin position="29"/>
        <end position="48"/>
    </location>
</feature>
<evidence type="ECO:0000259" key="5">
    <source>
        <dbReference type="Pfam" id="PF00135"/>
    </source>
</evidence>
<proteinExistence type="inferred from homology"/>
<dbReference type="InterPro" id="IPR002018">
    <property type="entry name" value="CarbesteraseB"/>
</dbReference>
<dbReference type="EMBL" id="JACHMF010000001">
    <property type="protein sequence ID" value="MBB4692975.1"/>
    <property type="molecule type" value="Genomic_DNA"/>
</dbReference>
<dbReference type="RefSeq" id="WP_203722535.1">
    <property type="nucleotide sequence ID" value="NZ_BOMC01000061.1"/>
</dbReference>
<reference evidence="6 7" key="1">
    <citation type="submission" date="2020-08" db="EMBL/GenBank/DDBJ databases">
        <title>Sequencing the genomes of 1000 actinobacteria strains.</title>
        <authorList>
            <person name="Klenk H.-P."/>
        </authorList>
    </citation>
    <scope>NUCLEOTIDE SEQUENCE [LARGE SCALE GENOMIC DNA]</scope>
    <source>
        <strain evidence="6 7">DSM 45518</strain>
    </source>
</reference>
<evidence type="ECO:0000313" key="7">
    <source>
        <dbReference type="Proteomes" id="UP000542742"/>
    </source>
</evidence>
<dbReference type="SUPFAM" id="SSF53474">
    <property type="entry name" value="alpha/beta-Hydrolases"/>
    <property type="match status" value="1"/>
</dbReference>
<dbReference type="InterPro" id="IPR050309">
    <property type="entry name" value="Type-B_Carboxylest/Lipase"/>
</dbReference>
<keyword evidence="4" id="KW-0812">Transmembrane</keyword>
<dbReference type="Pfam" id="PF00135">
    <property type="entry name" value="COesterase"/>
    <property type="match status" value="1"/>
</dbReference>
<evidence type="ECO:0000256" key="3">
    <source>
        <dbReference type="RuleBase" id="RU361235"/>
    </source>
</evidence>
<feature type="domain" description="Carboxylesterase type B" evidence="5">
    <location>
        <begin position="92"/>
        <end position="591"/>
    </location>
</feature>
<dbReference type="EC" id="3.1.1.-" evidence="3"/>
<protein>
    <recommendedName>
        <fullName evidence="3">Carboxylic ester hydrolase</fullName>
        <ecNumber evidence="3">3.1.1.-</ecNumber>
    </recommendedName>
</protein>
<evidence type="ECO:0000256" key="2">
    <source>
        <dbReference type="ARBA" id="ARBA00022801"/>
    </source>
</evidence>
<keyword evidence="4" id="KW-1133">Transmembrane helix</keyword>
<feature type="transmembrane region" description="Helical" evidence="4">
    <location>
        <begin position="7"/>
        <end position="23"/>
    </location>
</feature>
<keyword evidence="4" id="KW-0472">Membrane</keyword>
<accession>A0A7W7CTA6</accession>